<gene>
    <name evidence="3" type="ORF">LQ318_01960</name>
</gene>
<evidence type="ECO:0000259" key="2">
    <source>
        <dbReference type="PROSITE" id="PS50213"/>
    </source>
</evidence>
<dbReference type="EMBL" id="JAJNDC010000001">
    <property type="protein sequence ID" value="MCW9711656.1"/>
    <property type="molecule type" value="Genomic_DNA"/>
</dbReference>
<dbReference type="InterPro" id="IPR036378">
    <property type="entry name" value="FAS1_dom_sf"/>
</dbReference>
<dbReference type="RefSeq" id="WP_265787053.1">
    <property type="nucleotide sequence ID" value="NZ_BAABRS010000001.1"/>
</dbReference>
<feature type="chain" id="PRO_5046586102" evidence="1">
    <location>
        <begin position="25"/>
        <end position="296"/>
    </location>
</feature>
<feature type="domain" description="FAS1" evidence="2">
    <location>
        <begin position="171"/>
        <end position="290"/>
    </location>
</feature>
<dbReference type="Proteomes" id="UP001207337">
    <property type="component" value="Unassembled WGS sequence"/>
</dbReference>
<evidence type="ECO:0000256" key="1">
    <source>
        <dbReference type="SAM" id="SignalP"/>
    </source>
</evidence>
<dbReference type="Pfam" id="PF02469">
    <property type="entry name" value="Fasciclin"/>
    <property type="match status" value="2"/>
</dbReference>
<accession>A0ABT3PUX1</accession>
<dbReference type="InterPro" id="IPR050904">
    <property type="entry name" value="Adhesion/Biosynth-related"/>
</dbReference>
<evidence type="ECO:0000313" key="3">
    <source>
        <dbReference type="EMBL" id="MCW9711656.1"/>
    </source>
</evidence>
<dbReference type="PROSITE" id="PS50213">
    <property type="entry name" value="FAS1"/>
    <property type="match status" value="2"/>
</dbReference>
<name>A0ABT3PUX1_9BACT</name>
<dbReference type="PANTHER" id="PTHR10900:SF77">
    <property type="entry name" value="FI19380P1"/>
    <property type="match status" value="1"/>
</dbReference>
<proteinExistence type="predicted"/>
<dbReference type="SUPFAM" id="SSF82153">
    <property type="entry name" value="FAS1 domain"/>
    <property type="match status" value="2"/>
</dbReference>
<keyword evidence="4" id="KW-1185">Reference proteome</keyword>
<dbReference type="InterPro" id="IPR000782">
    <property type="entry name" value="FAS1_domain"/>
</dbReference>
<protein>
    <submittedName>
        <fullName evidence="3">Fasciclin domain-containing protein</fullName>
    </submittedName>
</protein>
<dbReference type="PANTHER" id="PTHR10900">
    <property type="entry name" value="PERIOSTIN-RELATED"/>
    <property type="match status" value="1"/>
</dbReference>
<reference evidence="3 4" key="1">
    <citation type="submission" date="2021-11" db="EMBL/GenBank/DDBJ databases">
        <title>Aliifidinibius sp. nov., a new bacterium isolated from saline soil.</title>
        <authorList>
            <person name="Galisteo C."/>
            <person name="De La Haba R."/>
            <person name="Sanchez-Porro C."/>
            <person name="Ventosa A."/>
        </authorList>
    </citation>
    <scope>NUCLEOTIDE SEQUENCE [LARGE SCALE GENOMIC DNA]</scope>
    <source>
        <strain evidence="3 4">KACC 190600</strain>
    </source>
</reference>
<keyword evidence="1" id="KW-0732">Signal</keyword>
<comment type="caution">
    <text evidence="3">The sequence shown here is derived from an EMBL/GenBank/DDBJ whole genome shotgun (WGS) entry which is preliminary data.</text>
</comment>
<organism evidence="3 4">
    <name type="scientific">Fodinibius salicampi</name>
    <dbReference type="NCBI Taxonomy" id="1920655"/>
    <lineage>
        <taxon>Bacteria</taxon>
        <taxon>Pseudomonadati</taxon>
        <taxon>Balneolota</taxon>
        <taxon>Balneolia</taxon>
        <taxon>Balneolales</taxon>
        <taxon>Balneolaceae</taxon>
        <taxon>Fodinibius</taxon>
    </lineage>
</organism>
<sequence length="296" mass="32473">MKKNNTLSLLHLPIILFICSFVLTSCLDSSNPNQAPGNLLEEAKSYSEFDTFVGYLSETDEAELDSTIANEGPFTVLIPTEEAFDELPEGTFSSFSEEELTEVLSYHIVEEVVDLNNVDTQERIESMQGNDLYFEVGTDSSFVNSGQLLASVGADNGVIYQINKVMLPDSYLHTAGLISKRYQLDSLDSALSDADLQADLADTTQNYTVFAPEDEAFEDATLQDALEYHVVPQKLMSDDFSSSQTYETLSGEELTVEIDGENIIINGEATVSTADIEGNNGVVHIIDTILEVPSKE</sequence>
<dbReference type="SMART" id="SM00554">
    <property type="entry name" value="FAS1"/>
    <property type="match status" value="2"/>
</dbReference>
<dbReference type="PROSITE" id="PS51257">
    <property type="entry name" value="PROKAR_LIPOPROTEIN"/>
    <property type="match status" value="1"/>
</dbReference>
<feature type="signal peptide" evidence="1">
    <location>
        <begin position="1"/>
        <end position="24"/>
    </location>
</feature>
<feature type="domain" description="FAS1" evidence="2">
    <location>
        <begin position="36"/>
        <end position="166"/>
    </location>
</feature>
<evidence type="ECO:0000313" key="4">
    <source>
        <dbReference type="Proteomes" id="UP001207337"/>
    </source>
</evidence>
<dbReference type="Gene3D" id="2.30.180.10">
    <property type="entry name" value="FAS1 domain"/>
    <property type="match status" value="2"/>
</dbReference>